<protein>
    <submittedName>
        <fullName evidence="2">IS3 family transposase</fullName>
    </submittedName>
</protein>
<evidence type="ECO:0000259" key="1">
    <source>
        <dbReference type="Pfam" id="PF13333"/>
    </source>
</evidence>
<dbReference type="EMBL" id="JBHUOX010000025">
    <property type="protein sequence ID" value="MFD3003186.1"/>
    <property type="molecule type" value="Genomic_DNA"/>
</dbReference>
<accession>A0ABW6C132</accession>
<keyword evidence="3" id="KW-1185">Reference proteome</keyword>
<dbReference type="InterPro" id="IPR001584">
    <property type="entry name" value="Integrase_cat-core"/>
</dbReference>
<proteinExistence type="predicted"/>
<feature type="domain" description="Integrase catalytic" evidence="1">
    <location>
        <begin position="1"/>
        <end position="24"/>
    </location>
</feature>
<dbReference type="RefSeq" id="WP_377490163.1">
    <property type="nucleotide sequence ID" value="NZ_JBHUOX010000025.1"/>
</dbReference>
<comment type="caution">
    <text evidence="2">The sequence shown here is derived from an EMBL/GenBank/DDBJ whole genome shotgun (WGS) entry which is preliminary data.</text>
</comment>
<evidence type="ECO:0000313" key="3">
    <source>
        <dbReference type="Proteomes" id="UP001597641"/>
    </source>
</evidence>
<gene>
    <name evidence="2" type="ORF">ACFS7Z_22685</name>
</gene>
<dbReference type="Pfam" id="PF13333">
    <property type="entry name" value="rve_2"/>
    <property type="match status" value="1"/>
</dbReference>
<sequence length="24" mass="3000">MVYHHRFATRQQARLAVFEYIESF</sequence>
<organism evidence="2 3">
    <name type="scientific">Pontibacter toksunensis</name>
    <dbReference type="NCBI Taxonomy" id="1332631"/>
    <lineage>
        <taxon>Bacteria</taxon>
        <taxon>Pseudomonadati</taxon>
        <taxon>Bacteroidota</taxon>
        <taxon>Cytophagia</taxon>
        <taxon>Cytophagales</taxon>
        <taxon>Hymenobacteraceae</taxon>
        <taxon>Pontibacter</taxon>
    </lineage>
</organism>
<evidence type="ECO:0000313" key="2">
    <source>
        <dbReference type="EMBL" id="MFD3003186.1"/>
    </source>
</evidence>
<dbReference type="Proteomes" id="UP001597641">
    <property type="component" value="Unassembled WGS sequence"/>
</dbReference>
<reference evidence="3" key="1">
    <citation type="journal article" date="2019" name="Int. J. Syst. Evol. Microbiol.">
        <title>The Global Catalogue of Microorganisms (GCM) 10K type strain sequencing project: providing services to taxonomists for standard genome sequencing and annotation.</title>
        <authorList>
            <consortium name="The Broad Institute Genomics Platform"/>
            <consortium name="The Broad Institute Genome Sequencing Center for Infectious Disease"/>
            <person name="Wu L."/>
            <person name="Ma J."/>
        </authorList>
    </citation>
    <scope>NUCLEOTIDE SEQUENCE [LARGE SCALE GENOMIC DNA]</scope>
    <source>
        <strain evidence="3">KCTC 23984</strain>
    </source>
</reference>
<name>A0ABW6C132_9BACT</name>